<evidence type="ECO:0000313" key="2">
    <source>
        <dbReference type="Proteomes" id="UP001142175"/>
    </source>
</evidence>
<organism evidence="1 2">
    <name type="scientific">Aquiflexum gelatinilyticum</name>
    <dbReference type="NCBI Taxonomy" id="2961943"/>
    <lineage>
        <taxon>Bacteria</taxon>
        <taxon>Pseudomonadati</taxon>
        <taxon>Bacteroidota</taxon>
        <taxon>Cytophagia</taxon>
        <taxon>Cytophagales</taxon>
        <taxon>Cyclobacteriaceae</taxon>
        <taxon>Aquiflexum</taxon>
    </lineage>
</organism>
<sequence>MEIFFQKNEPRQKFYPTLQNGCSTALWRGYVGLWRIENNQLFLVDVYGCGDKKRSIKDQIFKGQDSEIFADWFTGELYIQKGRVIKYNHSGYDRYYEMEIVATVNGGIIETEKEFKNGVEPNDNRFSRDPKNIQEEIYKRINWNRLPKLSKDKKLFLTMKFDGEGKISETELNGEIEKEFEEEIESILKTFPTIQVFYSRGQPIVEGMVIPIFFSNEYRRRYTGN</sequence>
<evidence type="ECO:0008006" key="3">
    <source>
        <dbReference type="Google" id="ProtNLM"/>
    </source>
</evidence>
<protein>
    <recommendedName>
        <fullName evidence="3">TonB C-terminal domain-containing protein</fullName>
    </recommendedName>
</protein>
<dbReference type="AlphaFoldDB" id="A0A9X2P2P3"/>
<dbReference type="EMBL" id="JANSUY010000002">
    <property type="protein sequence ID" value="MCR9014453.1"/>
    <property type="molecule type" value="Genomic_DNA"/>
</dbReference>
<keyword evidence="2" id="KW-1185">Reference proteome</keyword>
<proteinExistence type="predicted"/>
<gene>
    <name evidence="1" type="ORF">NU887_05360</name>
</gene>
<dbReference type="Proteomes" id="UP001142175">
    <property type="component" value="Unassembled WGS sequence"/>
</dbReference>
<accession>A0A9X2P2P3</accession>
<evidence type="ECO:0000313" key="1">
    <source>
        <dbReference type="EMBL" id="MCR9014453.1"/>
    </source>
</evidence>
<dbReference type="RefSeq" id="WP_258422332.1">
    <property type="nucleotide sequence ID" value="NZ_JANSUY010000002.1"/>
</dbReference>
<reference evidence="1" key="1">
    <citation type="submission" date="2022-08" db="EMBL/GenBank/DDBJ databases">
        <authorList>
            <person name="Zhang D."/>
        </authorList>
    </citation>
    <scope>NUCLEOTIDE SEQUENCE</scope>
    <source>
        <strain evidence="1">XJ19-11</strain>
    </source>
</reference>
<comment type="caution">
    <text evidence="1">The sequence shown here is derived from an EMBL/GenBank/DDBJ whole genome shotgun (WGS) entry which is preliminary data.</text>
</comment>
<name>A0A9X2P2P3_9BACT</name>